<name>A0A918IJQ2_9ACTN</name>
<reference evidence="2" key="2">
    <citation type="submission" date="2020-09" db="EMBL/GenBank/DDBJ databases">
        <authorList>
            <person name="Sun Q."/>
            <person name="Ohkuma M."/>
        </authorList>
    </citation>
    <scope>NUCLEOTIDE SEQUENCE</scope>
    <source>
        <strain evidence="2">JCM 4369</strain>
    </source>
</reference>
<sequence length="63" mass="6433">MTSSEKPDDQGNGGNGAQERRGVAAQIGRCPGPRDTMLGGAKGTSPYGPWELYLSQPAPSAAS</sequence>
<dbReference type="EMBL" id="BMTD01000034">
    <property type="protein sequence ID" value="GGV28586.1"/>
    <property type="molecule type" value="Genomic_DNA"/>
</dbReference>
<protein>
    <submittedName>
        <fullName evidence="2">Uncharacterized protein</fullName>
    </submittedName>
</protein>
<comment type="caution">
    <text evidence="2">The sequence shown here is derived from an EMBL/GenBank/DDBJ whole genome shotgun (WGS) entry which is preliminary data.</text>
</comment>
<reference evidence="2" key="1">
    <citation type="journal article" date="2014" name="Int. J. Syst. Evol. Microbiol.">
        <title>Complete genome sequence of Corynebacterium casei LMG S-19264T (=DSM 44701T), isolated from a smear-ripened cheese.</title>
        <authorList>
            <consortium name="US DOE Joint Genome Institute (JGI-PGF)"/>
            <person name="Walter F."/>
            <person name="Albersmeier A."/>
            <person name="Kalinowski J."/>
            <person name="Ruckert C."/>
        </authorList>
    </citation>
    <scope>NUCLEOTIDE SEQUENCE</scope>
    <source>
        <strain evidence="2">JCM 4369</strain>
    </source>
</reference>
<evidence type="ECO:0000313" key="2">
    <source>
        <dbReference type="EMBL" id="GGV28586.1"/>
    </source>
</evidence>
<evidence type="ECO:0000256" key="1">
    <source>
        <dbReference type="SAM" id="MobiDB-lite"/>
    </source>
</evidence>
<evidence type="ECO:0000313" key="3">
    <source>
        <dbReference type="Proteomes" id="UP000618795"/>
    </source>
</evidence>
<keyword evidence="3" id="KW-1185">Reference proteome</keyword>
<dbReference type="Proteomes" id="UP000618795">
    <property type="component" value="Unassembled WGS sequence"/>
</dbReference>
<feature type="region of interest" description="Disordered" evidence="1">
    <location>
        <begin position="1"/>
        <end position="63"/>
    </location>
</feature>
<organism evidence="2 3">
    <name type="scientific">Streptomyces filipinensis</name>
    <dbReference type="NCBI Taxonomy" id="66887"/>
    <lineage>
        <taxon>Bacteria</taxon>
        <taxon>Bacillati</taxon>
        <taxon>Actinomycetota</taxon>
        <taxon>Actinomycetes</taxon>
        <taxon>Kitasatosporales</taxon>
        <taxon>Streptomycetaceae</taxon>
        <taxon>Streptomyces</taxon>
    </lineage>
</organism>
<dbReference type="AlphaFoldDB" id="A0A918IJQ2"/>
<proteinExistence type="predicted"/>
<gene>
    <name evidence="2" type="ORF">GCM10010260_81280</name>
</gene>
<accession>A0A918IJQ2</accession>